<comment type="caution">
    <text evidence="1">The sequence shown here is derived from an EMBL/GenBank/DDBJ whole genome shotgun (WGS) entry which is preliminary data.</text>
</comment>
<dbReference type="AlphaFoldDB" id="A0A6M1T7L8"/>
<dbReference type="Proteomes" id="UP000479132">
    <property type="component" value="Unassembled WGS sequence"/>
</dbReference>
<organism evidence="1 2">
    <name type="scientific">Fodinibius halophilus</name>
    <dbReference type="NCBI Taxonomy" id="1736908"/>
    <lineage>
        <taxon>Bacteria</taxon>
        <taxon>Pseudomonadati</taxon>
        <taxon>Balneolota</taxon>
        <taxon>Balneolia</taxon>
        <taxon>Balneolales</taxon>
        <taxon>Balneolaceae</taxon>
        <taxon>Fodinibius</taxon>
    </lineage>
</organism>
<sequence>MTNTLKALIENLQIEGEQVELDTSRRGNVIKLELKRMEGEAPVIHYNFGVFNEGSPFAIDRKKSTGFSISFATADGNSCSFEDDVYIRELNGIIKGSGVINSIEEGLQSFIEKELEISFSQ</sequence>
<dbReference type="RefSeq" id="WP_165271288.1">
    <property type="nucleotide sequence ID" value="NZ_JAALLS010000032.1"/>
</dbReference>
<evidence type="ECO:0000313" key="1">
    <source>
        <dbReference type="EMBL" id="NGP90059.1"/>
    </source>
</evidence>
<accession>A0A6M1T7L8</accession>
<proteinExistence type="predicted"/>
<keyword evidence="2" id="KW-1185">Reference proteome</keyword>
<dbReference type="EMBL" id="JAALLS010000032">
    <property type="protein sequence ID" value="NGP90059.1"/>
    <property type="molecule type" value="Genomic_DNA"/>
</dbReference>
<gene>
    <name evidence="1" type="ORF">G3569_17005</name>
</gene>
<protein>
    <submittedName>
        <fullName evidence="1">Uncharacterized protein</fullName>
    </submittedName>
</protein>
<evidence type="ECO:0000313" key="2">
    <source>
        <dbReference type="Proteomes" id="UP000479132"/>
    </source>
</evidence>
<reference evidence="1 2" key="1">
    <citation type="submission" date="2020-02" db="EMBL/GenBank/DDBJ databases">
        <title>Aliifodinibius halophilus 2W32, complete genome.</title>
        <authorList>
            <person name="Li Y."/>
            <person name="Wu S."/>
        </authorList>
    </citation>
    <scope>NUCLEOTIDE SEQUENCE [LARGE SCALE GENOMIC DNA]</scope>
    <source>
        <strain evidence="1 2">2W32</strain>
    </source>
</reference>
<name>A0A6M1T7L8_9BACT</name>